<dbReference type="PANTHER" id="PTHR22854">
    <property type="entry name" value="TRYPTOPHAN BIOSYNTHESIS PROTEIN"/>
    <property type="match status" value="1"/>
</dbReference>
<evidence type="ECO:0000256" key="7">
    <source>
        <dbReference type="ARBA" id="ARBA00022822"/>
    </source>
</evidence>
<keyword evidence="9 11" id="KW-0456">Lyase</keyword>
<organism evidence="11 12">
    <name type="scientific">Corynebacterium choanae</name>
    <dbReference type="NCBI Taxonomy" id="1862358"/>
    <lineage>
        <taxon>Bacteria</taxon>
        <taxon>Bacillati</taxon>
        <taxon>Actinomycetota</taxon>
        <taxon>Actinomycetes</taxon>
        <taxon>Mycobacteriales</taxon>
        <taxon>Corynebacteriaceae</taxon>
        <taxon>Corynebacterium</taxon>
    </lineage>
</organism>
<dbReference type="OrthoDB" id="9804217at2"/>
<dbReference type="Proteomes" id="UP000269019">
    <property type="component" value="Chromosome"/>
</dbReference>
<proteinExistence type="inferred from homology"/>
<evidence type="ECO:0000256" key="6">
    <source>
        <dbReference type="ARBA" id="ARBA00022793"/>
    </source>
</evidence>
<gene>
    <name evidence="11" type="primary">trpC1</name>
    <name evidence="11" type="ORF">CCHOA_02960</name>
</gene>
<keyword evidence="12" id="KW-1185">Reference proteome</keyword>
<evidence type="ECO:0000259" key="10">
    <source>
        <dbReference type="Pfam" id="PF00218"/>
    </source>
</evidence>
<dbReference type="SUPFAM" id="SSF51366">
    <property type="entry name" value="Ribulose-phoshate binding barrel"/>
    <property type="match status" value="1"/>
</dbReference>
<sequence length="273" mass="28913">MIDVFSQIIAGVSADVAEREAAISFADMKAMSKAVPPPRDVVRALGAQGCGVIAEIKRADPLTGLLADIEQPSALAEAYVAGGARMISCHTERRRFAGSLEDMAAVRQVVDVPIMCRDFIVDPYQIHEARYFGADMVPLLVSVLDEPRLSALLDRIESLGMTALVEIQTPDEASLAIACGAKVIGINARNLRTREVNRGIFADIAPGLPEEVIKIALSGVRTSRDLMSYAGAGADAVVIGANLVTSDDPAAMCRTLVAAGMHPSCPSARSFQH</sequence>
<evidence type="ECO:0000256" key="8">
    <source>
        <dbReference type="ARBA" id="ARBA00023141"/>
    </source>
</evidence>
<evidence type="ECO:0000313" key="11">
    <source>
        <dbReference type="EMBL" id="AZA13008.1"/>
    </source>
</evidence>
<keyword evidence="6" id="KW-0210">Decarboxylase</keyword>
<dbReference type="CDD" id="cd00331">
    <property type="entry name" value="IGPS"/>
    <property type="match status" value="1"/>
</dbReference>
<dbReference type="GO" id="GO:0000162">
    <property type="term" value="P:L-tryptophan biosynthetic process"/>
    <property type="evidence" value="ECO:0007669"/>
    <property type="project" value="UniProtKB-UniPathway"/>
</dbReference>
<keyword evidence="8" id="KW-0057">Aromatic amino acid biosynthesis</keyword>
<dbReference type="Pfam" id="PF00218">
    <property type="entry name" value="IGPS"/>
    <property type="match status" value="1"/>
</dbReference>
<evidence type="ECO:0000256" key="1">
    <source>
        <dbReference type="ARBA" id="ARBA00001633"/>
    </source>
</evidence>
<keyword evidence="5" id="KW-0028">Amino-acid biosynthesis</keyword>
<accession>A0A3G6J7Y5</accession>
<dbReference type="EC" id="4.1.1.48" evidence="4"/>
<dbReference type="InterPro" id="IPR045186">
    <property type="entry name" value="Indole-3-glycerol_P_synth"/>
</dbReference>
<keyword evidence="7" id="KW-0822">Tryptophan biosynthesis</keyword>
<dbReference type="RefSeq" id="WP_123926564.1">
    <property type="nucleotide sequence ID" value="NZ_CP033896.1"/>
</dbReference>
<dbReference type="NCBIfam" id="NF001369">
    <property type="entry name" value="PRK00278.1-1"/>
    <property type="match status" value="1"/>
</dbReference>
<dbReference type="UniPathway" id="UPA00035">
    <property type="reaction ID" value="UER00043"/>
</dbReference>
<evidence type="ECO:0000256" key="2">
    <source>
        <dbReference type="ARBA" id="ARBA00004696"/>
    </source>
</evidence>
<dbReference type="FunFam" id="3.20.20.70:FF:000024">
    <property type="entry name" value="Indole-3-glycerol phosphate synthase"/>
    <property type="match status" value="1"/>
</dbReference>
<dbReference type="InterPro" id="IPR011060">
    <property type="entry name" value="RibuloseP-bd_barrel"/>
</dbReference>
<dbReference type="PANTHER" id="PTHR22854:SF2">
    <property type="entry name" value="INDOLE-3-GLYCEROL-PHOSPHATE SYNTHASE"/>
    <property type="match status" value="1"/>
</dbReference>
<dbReference type="KEGG" id="ccho:CCHOA_02960"/>
<comment type="similarity">
    <text evidence="3">Belongs to the TrpC family.</text>
</comment>
<dbReference type="InterPro" id="IPR013798">
    <property type="entry name" value="Indole-3-glycerol_P_synth_dom"/>
</dbReference>
<dbReference type="AlphaFoldDB" id="A0A3G6J7Y5"/>
<protein>
    <recommendedName>
        <fullName evidence="4">indole-3-glycerol-phosphate synthase</fullName>
        <ecNumber evidence="4">4.1.1.48</ecNumber>
    </recommendedName>
</protein>
<feature type="domain" description="Indole-3-glycerol phosphate synthase" evidence="10">
    <location>
        <begin position="7"/>
        <end position="256"/>
    </location>
</feature>
<dbReference type="InterPro" id="IPR013785">
    <property type="entry name" value="Aldolase_TIM"/>
</dbReference>
<name>A0A3G6J7Y5_9CORY</name>
<dbReference type="GO" id="GO:0004425">
    <property type="term" value="F:indole-3-glycerol-phosphate synthase activity"/>
    <property type="evidence" value="ECO:0007669"/>
    <property type="project" value="UniProtKB-EC"/>
</dbReference>
<evidence type="ECO:0000256" key="4">
    <source>
        <dbReference type="ARBA" id="ARBA00012362"/>
    </source>
</evidence>
<evidence type="ECO:0000256" key="9">
    <source>
        <dbReference type="ARBA" id="ARBA00023239"/>
    </source>
</evidence>
<comment type="catalytic activity">
    <reaction evidence="1">
        <text>1-(2-carboxyphenylamino)-1-deoxy-D-ribulose 5-phosphate + H(+) = (1S,2R)-1-C-(indol-3-yl)glycerol 3-phosphate + CO2 + H2O</text>
        <dbReference type="Rhea" id="RHEA:23476"/>
        <dbReference type="ChEBI" id="CHEBI:15377"/>
        <dbReference type="ChEBI" id="CHEBI:15378"/>
        <dbReference type="ChEBI" id="CHEBI:16526"/>
        <dbReference type="ChEBI" id="CHEBI:58613"/>
        <dbReference type="ChEBI" id="CHEBI:58866"/>
        <dbReference type="EC" id="4.1.1.48"/>
    </reaction>
</comment>
<reference evidence="11 12" key="1">
    <citation type="submission" date="2018-11" db="EMBL/GenBank/DDBJ databases">
        <authorList>
            <person name="Kleinhagauer T."/>
            <person name="Glaeser S.P."/>
            <person name="Spergser J."/>
            <person name="Ruckert C."/>
            <person name="Kaempfer P."/>
            <person name="Busse H.-J."/>
        </authorList>
    </citation>
    <scope>NUCLEOTIDE SEQUENCE [LARGE SCALE GENOMIC DNA]</scope>
    <source>
        <strain evidence="11 12">200CH</strain>
    </source>
</reference>
<evidence type="ECO:0000313" key="12">
    <source>
        <dbReference type="Proteomes" id="UP000269019"/>
    </source>
</evidence>
<dbReference type="GO" id="GO:0004640">
    <property type="term" value="F:phosphoribosylanthranilate isomerase activity"/>
    <property type="evidence" value="ECO:0007669"/>
    <property type="project" value="TreeGrafter"/>
</dbReference>
<comment type="pathway">
    <text evidence="2">Amino-acid biosynthesis; L-tryptophan biosynthesis; L-tryptophan from chorismate: step 4/5.</text>
</comment>
<dbReference type="Gene3D" id="3.20.20.70">
    <property type="entry name" value="Aldolase class I"/>
    <property type="match status" value="1"/>
</dbReference>
<dbReference type="EMBL" id="CP033896">
    <property type="protein sequence ID" value="AZA13008.1"/>
    <property type="molecule type" value="Genomic_DNA"/>
</dbReference>
<evidence type="ECO:0000256" key="3">
    <source>
        <dbReference type="ARBA" id="ARBA00008737"/>
    </source>
</evidence>
<evidence type="ECO:0000256" key="5">
    <source>
        <dbReference type="ARBA" id="ARBA00022605"/>
    </source>
</evidence>